<dbReference type="InterPro" id="IPR036388">
    <property type="entry name" value="WH-like_DNA-bd_sf"/>
</dbReference>
<feature type="domain" description="Methylated-DNA-[protein]-cysteine S-methyltransferase DNA binding" evidence="12">
    <location>
        <begin position="1"/>
        <end position="84"/>
    </location>
</feature>
<keyword evidence="8" id="KW-0234">DNA repair</keyword>
<name>A0A2A9NF42_9AGAR</name>
<evidence type="ECO:0000256" key="5">
    <source>
        <dbReference type="ARBA" id="ARBA00022603"/>
    </source>
</evidence>
<dbReference type="GO" id="GO:0006281">
    <property type="term" value="P:DNA repair"/>
    <property type="evidence" value="ECO:0007669"/>
    <property type="project" value="UniProtKB-KW"/>
</dbReference>
<accession>A0A2A9NF42</accession>
<dbReference type="EC" id="2.1.1.63" evidence="3"/>
<evidence type="ECO:0000256" key="1">
    <source>
        <dbReference type="ARBA" id="ARBA00001286"/>
    </source>
</evidence>
<dbReference type="OrthoDB" id="1907495at2759"/>
<dbReference type="PANTHER" id="PTHR10815">
    <property type="entry name" value="METHYLATED-DNA--PROTEIN-CYSTEINE METHYLTRANSFERASE"/>
    <property type="match status" value="1"/>
</dbReference>
<dbReference type="Gene3D" id="1.10.10.10">
    <property type="entry name" value="Winged helix-like DNA-binding domain superfamily/Winged helix DNA-binding domain"/>
    <property type="match status" value="1"/>
</dbReference>
<evidence type="ECO:0000256" key="6">
    <source>
        <dbReference type="ARBA" id="ARBA00022679"/>
    </source>
</evidence>
<evidence type="ECO:0000313" key="14">
    <source>
        <dbReference type="Proteomes" id="UP000242287"/>
    </source>
</evidence>
<organism evidence="13 14">
    <name type="scientific">Amanita thiersii Skay4041</name>
    <dbReference type="NCBI Taxonomy" id="703135"/>
    <lineage>
        <taxon>Eukaryota</taxon>
        <taxon>Fungi</taxon>
        <taxon>Dikarya</taxon>
        <taxon>Basidiomycota</taxon>
        <taxon>Agaricomycotina</taxon>
        <taxon>Agaricomycetes</taxon>
        <taxon>Agaricomycetidae</taxon>
        <taxon>Agaricales</taxon>
        <taxon>Pluteineae</taxon>
        <taxon>Amanitaceae</taxon>
        <taxon>Amanita</taxon>
    </lineage>
</organism>
<dbReference type="InterPro" id="IPR014048">
    <property type="entry name" value="MethylDNA_cys_MeTrfase_DNA-bd"/>
</dbReference>
<sequence length="102" mass="11045">VYDHILLVPAGTVTTYKDVSLAVGGSPRSVGNALRNNPFSPYVPCHRVVASDLCLGGFFGEWGKTHRTGTKCEQKMKILTDEGVEFTKGGKVAHPETVLWKA</sequence>
<protein>
    <recommendedName>
        <fullName evidence="4">Methylated-DNA--protein-cysteine methyltransferase</fullName>
        <ecNumber evidence="3">2.1.1.63</ecNumber>
    </recommendedName>
    <alternativeName>
        <fullName evidence="9">6-O-methylguanine-DNA methyltransferase</fullName>
    </alternativeName>
    <alternativeName>
        <fullName evidence="10">O-6-methylguanine-DNA-alkyltransferase</fullName>
    </alternativeName>
</protein>
<dbReference type="AlphaFoldDB" id="A0A2A9NF42"/>
<dbReference type="SUPFAM" id="SSF46767">
    <property type="entry name" value="Methylated DNA-protein cysteine methyltransferase, C-terminal domain"/>
    <property type="match status" value="1"/>
</dbReference>
<evidence type="ECO:0000256" key="4">
    <source>
        <dbReference type="ARBA" id="ARBA00015377"/>
    </source>
</evidence>
<comment type="catalytic activity">
    <reaction evidence="1">
        <text>a 4-O-methyl-thymidine in DNA + L-cysteinyl-[protein] = a thymidine in DNA + S-methyl-L-cysteinyl-[protein]</text>
        <dbReference type="Rhea" id="RHEA:53428"/>
        <dbReference type="Rhea" id="RHEA-COMP:10131"/>
        <dbReference type="Rhea" id="RHEA-COMP:10132"/>
        <dbReference type="Rhea" id="RHEA-COMP:13555"/>
        <dbReference type="Rhea" id="RHEA-COMP:13556"/>
        <dbReference type="ChEBI" id="CHEBI:29950"/>
        <dbReference type="ChEBI" id="CHEBI:82612"/>
        <dbReference type="ChEBI" id="CHEBI:137386"/>
        <dbReference type="ChEBI" id="CHEBI:137387"/>
        <dbReference type="EC" id="2.1.1.63"/>
    </reaction>
</comment>
<evidence type="ECO:0000256" key="2">
    <source>
        <dbReference type="ARBA" id="ARBA00008711"/>
    </source>
</evidence>
<keyword evidence="6" id="KW-0808">Transferase</keyword>
<comment type="similarity">
    <text evidence="2">Belongs to the MGMT family.</text>
</comment>
<feature type="non-terminal residue" evidence="13">
    <location>
        <position position="1"/>
    </location>
</feature>
<evidence type="ECO:0000256" key="3">
    <source>
        <dbReference type="ARBA" id="ARBA00011918"/>
    </source>
</evidence>
<dbReference type="NCBIfam" id="TIGR00589">
    <property type="entry name" value="ogt"/>
    <property type="match status" value="1"/>
</dbReference>
<dbReference type="EMBL" id="KZ302200">
    <property type="protein sequence ID" value="PFH46376.1"/>
    <property type="molecule type" value="Genomic_DNA"/>
</dbReference>
<evidence type="ECO:0000256" key="11">
    <source>
        <dbReference type="ARBA" id="ARBA00049348"/>
    </source>
</evidence>
<comment type="catalytic activity">
    <reaction evidence="11">
        <text>a 6-O-methyl-2'-deoxyguanosine in DNA + L-cysteinyl-[protein] = S-methyl-L-cysteinyl-[protein] + a 2'-deoxyguanosine in DNA</text>
        <dbReference type="Rhea" id="RHEA:24000"/>
        <dbReference type="Rhea" id="RHEA-COMP:10131"/>
        <dbReference type="Rhea" id="RHEA-COMP:10132"/>
        <dbReference type="Rhea" id="RHEA-COMP:11367"/>
        <dbReference type="Rhea" id="RHEA-COMP:11368"/>
        <dbReference type="ChEBI" id="CHEBI:29950"/>
        <dbReference type="ChEBI" id="CHEBI:82612"/>
        <dbReference type="ChEBI" id="CHEBI:85445"/>
        <dbReference type="ChEBI" id="CHEBI:85448"/>
        <dbReference type="EC" id="2.1.1.63"/>
    </reaction>
</comment>
<proteinExistence type="inferred from homology"/>
<dbReference type="PANTHER" id="PTHR10815:SF13">
    <property type="entry name" value="METHYLATED-DNA--PROTEIN-CYSTEINE METHYLTRANSFERASE"/>
    <property type="match status" value="1"/>
</dbReference>
<dbReference type="InterPro" id="IPR001497">
    <property type="entry name" value="MethylDNA_cys_MeTrfase_AS"/>
</dbReference>
<evidence type="ECO:0000313" key="13">
    <source>
        <dbReference type="EMBL" id="PFH46376.1"/>
    </source>
</evidence>
<evidence type="ECO:0000256" key="8">
    <source>
        <dbReference type="ARBA" id="ARBA00023204"/>
    </source>
</evidence>
<dbReference type="InterPro" id="IPR036217">
    <property type="entry name" value="MethylDNA_cys_MeTrfase_DNAb"/>
</dbReference>
<evidence type="ECO:0000256" key="7">
    <source>
        <dbReference type="ARBA" id="ARBA00022763"/>
    </source>
</evidence>
<dbReference type="GO" id="GO:0003908">
    <property type="term" value="F:methylated-DNA-[protein]-cysteine S-methyltransferase activity"/>
    <property type="evidence" value="ECO:0007669"/>
    <property type="project" value="UniProtKB-EC"/>
</dbReference>
<keyword evidence="5" id="KW-0489">Methyltransferase</keyword>
<dbReference type="Proteomes" id="UP000242287">
    <property type="component" value="Unassembled WGS sequence"/>
</dbReference>
<evidence type="ECO:0000256" key="9">
    <source>
        <dbReference type="ARBA" id="ARBA00030795"/>
    </source>
</evidence>
<dbReference type="STRING" id="703135.A0A2A9NF42"/>
<dbReference type="PROSITE" id="PS00374">
    <property type="entry name" value="MGMT"/>
    <property type="match status" value="1"/>
</dbReference>
<evidence type="ECO:0000259" key="12">
    <source>
        <dbReference type="Pfam" id="PF01035"/>
    </source>
</evidence>
<evidence type="ECO:0000256" key="10">
    <source>
        <dbReference type="ARBA" id="ARBA00031621"/>
    </source>
</evidence>
<reference evidence="13 14" key="1">
    <citation type="submission" date="2014-02" db="EMBL/GenBank/DDBJ databases">
        <title>Transposable element dynamics among asymbiotic and ectomycorrhizal Amanita fungi.</title>
        <authorList>
            <consortium name="DOE Joint Genome Institute"/>
            <person name="Hess J."/>
            <person name="Skrede I."/>
            <person name="Wolfe B."/>
            <person name="LaButti K."/>
            <person name="Ohm R.A."/>
            <person name="Grigoriev I.V."/>
            <person name="Pringle A."/>
        </authorList>
    </citation>
    <scope>NUCLEOTIDE SEQUENCE [LARGE SCALE GENOMIC DNA]</scope>
    <source>
        <strain evidence="13 14">SKay4041</strain>
    </source>
</reference>
<gene>
    <name evidence="13" type="ORF">AMATHDRAFT_155290</name>
</gene>
<keyword evidence="7" id="KW-0227">DNA damage</keyword>
<keyword evidence="14" id="KW-1185">Reference proteome</keyword>
<dbReference type="Pfam" id="PF01035">
    <property type="entry name" value="DNA_binding_1"/>
    <property type="match status" value="1"/>
</dbReference>
<dbReference type="CDD" id="cd06445">
    <property type="entry name" value="ATase"/>
    <property type="match status" value="1"/>
</dbReference>
<dbReference type="GO" id="GO:0032259">
    <property type="term" value="P:methylation"/>
    <property type="evidence" value="ECO:0007669"/>
    <property type="project" value="UniProtKB-KW"/>
</dbReference>